<evidence type="ECO:0000313" key="2">
    <source>
        <dbReference type="EMBL" id="RUT67205.1"/>
    </source>
</evidence>
<gene>
    <name evidence="2" type="ORF">CKG00_13170</name>
</gene>
<organism evidence="2 3">
    <name type="scientific">Morganella morganii</name>
    <name type="common">Proteus morganii</name>
    <dbReference type="NCBI Taxonomy" id="582"/>
    <lineage>
        <taxon>Bacteria</taxon>
        <taxon>Pseudomonadati</taxon>
        <taxon>Pseudomonadota</taxon>
        <taxon>Gammaproteobacteria</taxon>
        <taxon>Enterobacterales</taxon>
        <taxon>Morganellaceae</taxon>
        <taxon>Morganella</taxon>
    </lineage>
</organism>
<comment type="caution">
    <text evidence="2">The sequence shown here is derived from an EMBL/GenBank/DDBJ whole genome shotgun (WGS) entry which is preliminary data.</text>
</comment>
<name>A0A433ZYJ2_MORMO</name>
<dbReference type="Proteomes" id="UP000286908">
    <property type="component" value="Unassembled WGS sequence"/>
</dbReference>
<accession>A0A433ZYJ2</accession>
<dbReference type="InterPro" id="IPR006522">
    <property type="entry name" value="Phage_virion_morphogenesis"/>
</dbReference>
<dbReference type="NCBIfam" id="TIGR01635">
    <property type="entry name" value="tail_comp_S"/>
    <property type="match status" value="2"/>
</dbReference>
<sequence>MSNETTLFSQLDAELSRLLSTTSPAYRRRLSAKLAKAIRADQQKRIRSQQNADGSPYQARKTQVLRSKRGVEFLYKGEVRRLRGWRNTKGRNGRMITGYDEERGAVRSFMRKDIERFLSIDLSETRRSTKRGDPMFKRLRTARFLRAQAFPDAAVVGFQGKATAIARQHQYGLTGAVNELARTQYPKRELLGLSQYERAGLLELIYQDLVNSR</sequence>
<dbReference type="Pfam" id="PF05069">
    <property type="entry name" value="Phage_tail_S"/>
    <property type="match status" value="2"/>
</dbReference>
<protein>
    <submittedName>
        <fullName evidence="2">Phage tail protein</fullName>
    </submittedName>
</protein>
<proteinExistence type="predicted"/>
<reference evidence="2 3" key="1">
    <citation type="submission" date="2017-08" db="EMBL/GenBank/DDBJ databases">
        <title>Draft genome sequence of pheromone producing symbiont Morganella morganii, of the female New Zealand grass grub Costelytra giveni.</title>
        <authorList>
            <person name="Laugraud A."/>
            <person name="Young S.D."/>
            <person name="Hurst M.H."/>
        </authorList>
    </citation>
    <scope>NUCLEOTIDE SEQUENCE [LARGE SCALE GENOMIC DNA]</scope>
    <source>
        <strain evidence="2 3">MMsCG</strain>
    </source>
</reference>
<evidence type="ECO:0000313" key="3">
    <source>
        <dbReference type="Proteomes" id="UP000286908"/>
    </source>
</evidence>
<evidence type="ECO:0000256" key="1">
    <source>
        <dbReference type="SAM" id="MobiDB-lite"/>
    </source>
</evidence>
<dbReference type="EMBL" id="NRQY01000001">
    <property type="protein sequence ID" value="RUT67205.1"/>
    <property type="molecule type" value="Genomic_DNA"/>
</dbReference>
<feature type="region of interest" description="Disordered" evidence="1">
    <location>
        <begin position="41"/>
        <end position="61"/>
    </location>
</feature>
<dbReference type="OrthoDB" id="6402405at2"/>
<dbReference type="AlphaFoldDB" id="A0A433ZYJ2"/>